<sequence>MYTLSPRGVALCALSSAVRAVRSMMQSGEIGGWFTDPAKTNSRFRSLSFFSRLPLFRLLPLVAVAVLWQMRALPSFLRSSLRRFAISCLLFQALDSLHKRWHHCFFAVLHRRCLTLPWNASFTCVES</sequence>
<accession>A0A6B0UQK3</accession>
<organism evidence="1">
    <name type="scientific">Ixodes ricinus</name>
    <name type="common">Common tick</name>
    <name type="synonym">Acarus ricinus</name>
    <dbReference type="NCBI Taxonomy" id="34613"/>
    <lineage>
        <taxon>Eukaryota</taxon>
        <taxon>Metazoa</taxon>
        <taxon>Ecdysozoa</taxon>
        <taxon>Arthropoda</taxon>
        <taxon>Chelicerata</taxon>
        <taxon>Arachnida</taxon>
        <taxon>Acari</taxon>
        <taxon>Parasitiformes</taxon>
        <taxon>Ixodida</taxon>
        <taxon>Ixodoidea</taxon>
        <taxon>Ixodidae</taxon>
        <taxon>Ixodinae</taxon>
        <taxon>Ixodes</taxon>
    </lineage>
</organism>
<dbReference type="EMBL" id="GIFC01009863">
    <property type="protein sequence ID" value="MXU91946.1"/>
    <property type="molecule type" value="Transcribed_RNA"/>
</dbReference>
<proteinExistence type="predicted"/>
<dbReference type="AlphaFoldDB" id="A0A6B0UQK3"/>
<name>A0A6B0UQK3_IXORI</name>
<evidence type="ECO:0000313" key="1">
    <source>
        <dbReference type="EMBL" id="MXU91946.1"/>
    </source>
</evidence>
<reference evidence="1" key="1">
    <citation type="submission" date="2019-12" db="EMBL/GenBank/DDBJ databases">
        <title>An insight into the sialome of adult female Ixodes ricinus ticks feeding for 6 days.</title>
        <authorList>
            <person name="Perner J."/>
            <person name="Ribeiro J.M.C."/>
        </authorList>
    </citation>
    <scope>NUCLEOTIDE SEQUENCE</scope>
    <source>
        <strain evidence="1">Semi-engorged</strain>
        <tissue evidence="1">Salivary glands</tissue>
    </source>
</reference>
<protein>
    <submittedName>
        <fullName evidence="1">Putative secreted protein</fullName>
    </submittedName>
</protein>